<dbReference type="RefSeq" id="WP_166990578.1">
    <property type="nucleotide sequence ID" value="NZ_CP061169.1"/>
</dbReference>
<keyword evidence="2" id="KW-1185">Reference proteome</keyword>
<dbReference type="Proteomes" id="UP000662814">
    <property type="component" value="Chromosome"/>
</dbReference>
<sequence length="156" mass="17310">MVATPESRASVLGRIADQILHNNPHGRRLVAVEGVTANAASAFADDLAQVLRDRNESVVRRSIGSVDEETLRSEIVDPFRSGTLKGTDNDTLLLVDGERLLNNTVIGVWHYTVWTFQGDQLPHGKANFNVDLSDNEFPRDHYYDLCKLPPTFGEHG</sequence>
<dbReference type="EMBL" id="CP061169">
    <property type="protein sequence ID" value="QPZ37513.1"/>
    <property type="molecule type" value="Genomic_DNA"/>
</dbReference>
<gene>
    <name evidence="1" type="ORF">HCR76_11790</name>
</gene>
<accession>A0ABX6YFD7</accession>
<evidence type="ECO:0000313" key="1">
    <source>
        <dbReference type="EMBL" id="QPZ37513.1"/>
    </source>
</evidence>
<proteinExistence type="predicted"/>
<reference evidence="1 2" key="1">
    <citation type="submission" date="2020-12" db="EMBL/GenBank/DDBJ databases">
        <title>Microbacterium sp. HY060.</title>
        <authorList>
            <person name="Zhou J."/>
        </authorList>
    </citation>
    <scope>NUCLEOTIDE SEQUENCE [LARGE SCALE GENOMIC DNA]</scope>
    <source>
        <strain evidence="1 2">HY60</strain>
    </source>
</reference>
<organism evidence="1 2">
    <name type="scientific">Paramicrobacterium chengjingii</name>
    <dbReference type="NCBI Taxonomy" id="2769067"/>
    <lineage>
        <taxon>Bacteria</taxon>
        <taxon>Bacillati</taxon>
        <taxon>Actinomycetota</taxon>
        <taxon>Actinomycetes</taxon>
        <taxon>Micrococcales</taxon>
        <taxon>Microbacteriaceae</taxon>
        <taxon>Paramicrobacterium</taxon>
    </lineage>
</organism>
<name>A0ABX6YFD7_9MICO</name>
<evidence type="ECO:0000313" key="2">
    <source>
        <dbReference type="Proteomes" id="UP000662814"/>
    </source>
</evidence>
<protein>
    <submittedName>
        <fullName evidence="1">Uncharacterized protein</fullName>
    </submittedName>
</protein>